<dbReference type="RefSeq" id="WP_123367297.1">
    <property type="nucleotide sequence ID" value="NZ_MOBO01000020.1"/>
</dbReference>
<dbReference type="Pfam" id="PF05593">
    <property type="entry name" value="RHS_repeat"/>
    <property type="match status" value="4"/>
</dbReference>
<keyword evidence="1" id="KW-0677">Repeat</keyword>
<dbReference type="InterPro" id="IPR045351">
    <property type="entry name" value="DUF6531"/>
</dbReference>
<organism evidence="6 7">
    <name type="scientific">Pseudomonas brassicacearum</name>
    <dbReference type="NCBI Taxonomy" id="930166"/>
    <lineage>
        <taxon>Bacteria</taxon>
        <taxon>Pseudomonadati</taxon>
        <taxon>Pseudomonadota</taxon>
        <taxon>Gammaproteobacteria</taxon>
        <taxon>Pseudomonadales</taxon>
        <taxon>Pseudomonadaceae</taxon>
        <taxon>Pseudomonas</taxon>
    </lineage>
</organism>
<feature type="region of interest" description="Disordered" evidence="2">
    <location>
        <begin position="383"/>
        <end position="446"/>
    </location>
</feature>
<name>A0A423JF04_9PSED</name>
<dbReference type="InterPro" id="IPR056823">
    <property type="entry name" value="TEN-like_YD-shell"/>
</dbReference>
<dbReference type="SUPFAM" id="SSF69304">
    <property type="entry name" value="Tricorn protease N-terminal domain"/>
    <property type="match status" value="1"/>
</dbReference>
<dbReference type="PANTHER" id="PTHR32305:SF15">
    <property type="entry name" value="PROTEIN RHSA-RELATED"/>
    <property type="match status" value="1"/>
</dbReference>
<feature type="transmembrane region" description="Helical" evidence="3">
    <location>
        <begin position="269"/>
        <end position="292"/>
    </location>
</feature>
<protein>
    <submittedName>
        <fullName evidence="6">Type IV secretion protein Rhs</fullName>
    </submittedName>
</protein>
<dbReference type="PANTHER" id="PTHR32305">
    <property type="match status" value="1"/>
</dbReference>
<feature type="domain" description="Teneurin-like YD-shell" evidence="5">
    <location>
        <begin position="1141"/>
        <end position="1434"/>
    </location>
</feature>
<dbReference type="InterPro" id="IPR022385">
    <property type="entry name" value="Rhs_assc_core"/>
</dbReference>
<dbReference type="EMBL" id="MOBO01000020">
    <property type="protein sequence ID" value="RON36229.1"/>
    <property type="molecule type" value="Genomic_DNA"/>
</dbReference>
<evidence type="ECO:0000313" key="6">
    <source>
        <dbReference type="EMBL" id="RON36229.1"/>
    </source>
</evidence>
<proteinExistence type="predicted"/>
<keyword evidence="3" id="KW-1133">Transmembrane helix</keyword>
<dbReference type="Pfam" id="PF20148">
    <property type="entry name" value="DUF6531"/>
    <property type="match status" value="1"/>
</dbReference>
<feature type="domain" description="DUF6531" evidence="4">
    <location>
        <begin position="452"/>
        <end position="525"/>
    </location>
</feature>
<comment type="caution">
    <text evidence="6">The sequence shown here is derived from an EMBL/GenBank/DDBJ whole genome shotgun (WGS) entry which is preliminary data.</text>
</comment>
<dbReference type="Proteomes" id="UP000286351">
    <property type="component" value="Unassembled WGS sequence"/>
</dbReference>
<evidence type="ECO:0000256" key="3">
    <source>
        <dbReference type="SAM" id="Phobius"/>
    </source>
</evidence>
<evidence type="ECO:0000313" key="7">
    <source>
        <dbReference type="Proteomes" id="UP000286351"/>
    </source>
</evidence>
<keyword evidence="3" id="KW-0812">Transmembrane</keyword>
<feature type="compositionally biased region" description="Polar residues" evidence="2">
    <location>
        <begin position="388"/>
        <end position="397"/>
    </location>
</feature>
<keyword evidence="3" id="KW-0472">Membrane</keyword>
<dbReference type="Gene3D" id="2.180.10.10">
    <property type="entry name" value="RHS repeat-associated core"/>
    <property type="match status" value="3"/>
</dbReference>
<feature type="domain" description="Teneurin-like YD-shell" evidence="5">
    <location>
        <begin position="1029"/>
        <end position="1124"/>
    </location>
</feature>
<evidence type="ECO:0000256" key="1">
    <source>
        <dbReference type="ARBA" id="ARBA00022737"/>
    </source>
</evidence>
<dbReference type="InterPro" id="IPR031325">
    <property type="entry name" value="RHS_repeat"/>
</dbReference>
<dbReference type="NCBIfam" id="TIGR01643">
    <property type="entry name" value="YD_repeat_2x"/>
    <property type="match status" value="9"/>
</dbReference>
<gene>
    <name evidence="6" type="ORF">BK664_19985</name>
</gene>
<evidence type="ECO:0000259" key="5">
    <source>
        <dbReference type="Pfam" id="PF25023"/>
    </source>
</evidence>
<reference evidence="6 7" key="1">
    <citation type="submission" date="2016-10" db="EMBL/GenBank/DDBJ databases">
        <title>Comparative genome analysis of multiple Pseudomonas spp. focuses on biocontrol and plant growth promoting traits.</title>
        <authorList>
            <person name="Tao X.-Y."/>
            <person name="Taylor C.G."/>
        </authorList>
    </citation>
    <scope>NUCLEOTIDE SEQUENCE [LARGE SCALE GENOMIC DNA]</scope>
    <source>
        <strain evidence="6 7">38D4</strain>
    </source>
</reference>
<dbReference type="InterPro" id="IPR050708">
    <property type="entry name" value="T6SS_VgrG/RHS"/>
</dbReference>
<sequence>MNTPIGTLVLRVLDAKTPDVNLILKDFKNCLSDYKDWADGFLTGWALDVDQTFKVGNEVSVTKRKTKTGKVETYATCPLVGDFTLIHMFESARFVPIGNTPVKLEPVTKGTFYDDVTGPVIETTIGPSGIQVINGCKKGQMYRITFFPNVSQSNVKALYDSYQGVIGNLNGWLQSEWSGKFQPQWASYSAADRAGRSVILLKRAMDGLEKALLRLWDDIKSLFELLAHPKENLEKLRKYLSDVEIDKLYAASKESIASGLLILSDEPLMFIYVSAIVAWVGMLPPQVIVDVVTAIASEFLINVVLGICLTGGAGIAVRVGTKALSTVKSGTAIKYLEELAAKLMTLSGKHSLPAHAEVSKPLIASAKNVPMKPAKTAAIKIDEAAANGSKSQVPKTTDTPKQEVKDASSFPRGKKEKQTTLAPKEKVDDASTQSKTPDDKSATCAKKTCTNGCPVSMVTGEELLTLTDGELGGLLPFNWTRLYRTSAAAIDCGLGYGWSHALAQRVDINGDEVIWTDHENRVTTFPLPSVQRPAITNSLSEAAIFLGEDPSELILTQAGERTQFYHFRYNTQGATLIAISDDYGNRLHITRDIHGRIKRVDNGAGRALLVRYDRKHIVAIDYQQFSPADNLEDTWSTIQTLVTYSYDAHQRLIEAKNAAGEAERYAYNDQNVILERQLAGGASFYWEWEKEGKSARCIHHWASFSQMDAHYAWDDKGSVTVTNADGSEEVYTHDDKARLVAKVDPDGAEHLKAYDDKGRLIAEKDPLGAVTEYQYNEAGRLVAVIPPEDAPTTYEYYRGFVRVVNRGPASWKYWRNDQGDITEQIDPDGNSTHYSYSRQGRLLEIRHPDGSRHQLGWNNLGQLLEEQLPDGGQRKYRYDALGRQITRQDESGAITQYQWDAANRLAQITLPGGATRAFTYNAYGKVTAERDELGRVTRFEYADNLHLVSRRINPDGSQLRYRYDNSRLLLSEIENQRGEHYHLDYYPNGLIQQETGFDGRRTAYEYDLKGQLLKKTEFGDDGSELVTEYQRDTAGRLLVKTLADGEKIHYSYDALGRLVNVDDGHWPLAYEYDLQDRLITEHQGWGTLRYEYDQLGQLSHCRLPDGSKLDYRHQSGGRLSSIDLNGSRLTTHQFSAGREQQRQQGLLLSQYQYDEQGRLQAHSVSQQDRNLFQRRYAYDANGNLAGIDDSRKGNRSYHYDPLDRLINVRGTTPESFAHDPAGNLLGQGDQPTANLANVKGNRLLMQGDRHYDYDAYGNQIRERRGTGQKLVTEYRYDCQHRLIGVSLPGGSVASYKYDAFGRRIAKTVDGQTTEFLWQGERLIAESASNRYRSYIYEPGTFRPLAMLDGEGPLKAEPFYYQLDHLGTPQELTDYSGEIMWSAKYRAYGNLATLDIAEIDNPLRFQGQYFDAETGLHYNRHRYYNPGTGRYLTPDPIKLAGGLNNYQYVPNPTGWVDPLGLSDTCPTPDCKLPNNSANATKPDSIPMSQAKYDEVINLEKGNRPVDTREYLPEQYVNMHEEAFKQQGGSFVVIDDWIERSTYPTFPPRKFVGLPSEMDTVVAKYKASGGNWQVLNRELNLGTSDLSSAKIYLVKIKPDDPRFKYEIPNGNEAGAYPKEWVPGGETKSGTKEAALIGSEKINHGADMNKLLSQFDDWEQLQ</sequence>
<dbReference type="NCBIfam" id="TIGR03696">
    <property type="entry name" value="Rhs_assc_core"/>
    <property type="match status" value="1"/>
</dbReference>
<evidence type="ECO:0000259" key="4">
    <source>
        <dbReference type="Pfam" id="PF20148"/>
    </source>
</evidence>
<dbReference type="Pfam" id="PF25023">
    <property type="entry name" value="TEN_YD-shell"/>
    <property type="match status" value="2"/>
</dbReference>
<accession>A0A423JF04</accession>
<dbReference type="InterPro" id="IPR006530">
    <property type="entry name" value="YD"/>
</dbReference>
<feature type="transmembrane region" description="Helical" evidence="3">
    <location>
        <begin position="299"/>
        <end position="319"/>
    </location>
</feature>
<evidence type="ECO:0000256" key="2">
    <source>
        <dbReference type="SAM" id="MobiDB-lite"/>
    </source>
</evidence>